<protein>
    <submittedName>
        <fullName evidence="4">Uncharacterized protein LOC113507307 isoform X2</fullName>
    </submittedName>
</protein>
<dbReference type="AlphaFoldDB" id="A0A7E5X0M6"/>
<keyword evidence="2" id="KW-0472">Membrane</keyword>
<feature type="transmembrane region" description="Helical" evidence="2">
    <location>
        <begin position="17"/>
        <end position="37"/>
    </location>
</feature>
<name>A0A7E5X0M6_TRINI</name>
<accession>A0A7E5X0M6</accession>
<dbReference type="GeneID" id="113507307"/>
<gene>
    <name evidence="4" type="primary">LOC113507307</name>
</gene>
<reference evidence="4" key="1">
    <citation type="submission" date="2025-08" db="UniProtKB">
        <authorList>
            <consortium name="RefSeq"/>
        </authorList>
    </citation>
    <scope>IDENTIFICATION</scope>
</reference>
<proteinExistence type="predicted"/>
<sequence>MSAGGRDGPGAADIARWLPIITGAVVGAGVLTCIYLFKSESPEPVPIATPDKEEIEVPKRKTFVDMKAREDRFRTGPDGCVRIDLRKKRWLTPEEEQELQMLEEGMNDEQCEIHKQMLECEKKRRRTLCEYRQRQRLCQLRMQQRFQQTREQRQPVASEPGRCPDDCQQGDCDD</sequence>
<organism evidence="3 4">
    <name type="scientific">Trichoplusia ni</name>
    <name type="common">Cabbage looper</name>
    <dbReference type="NCBI Taxonomy" id="7111"/>
    <lineage>
        <taxon>Eukaryota</taxon>
        <taxon>Metazoa</taxon>
        <taxon>Ecdysozoa</taxon>
        <taxon>Arthropoda</taxon>
        <taxon>Hexapoda</taxon>
        <taxon>Insecta</taxon>
        <taxon>Pterygota</taxon>
        <taxon>Neoptera</taxon>
        <taxon>Endopterygota</taxon>
        <taxon>Lepidoptera</taxon>
        <taxon>Glossata</taxon>
        <taxon>Ditrysia</taxon>
        <taxon>Noctuoidea</taxon>
        <taxon>Noctuidae</taxon>
        <taxon>Plusiinae</taxon>
        <taxon>Trichoplusia</taxon>
    </lineage>
</organism>
<feature type="region of interest" description="Disordered" evidence="1">
    <location>
        <begin position="148"/>
        <end position="174"/>
    </location>
</feature>
<evidence type="ECO:0000313" key="3">
    <source>
        <dbReference type="Proteomes" id="UP000322000"/>
    </source>
</evidence>
<keyword evidence="2" id="KW-0812">Transmembrane</keyword>
<keyword evidence="2" id="KW-1133">Transmembrane helix</keyword>
<dbReference type="RefSeq" id="XP_026745971.1">
    <property type="nucleotide sequence ID" value="XM_026890170.1"/>
</dbReference>
<evidence type="ECO:0000256" key="2">
    <source>
        <dbReference type="SAM" id="Phobius"/>
    </source>
</evidence>
<evidence type="ECO:0000256" key="1">
    <source>
        <dbReference type="SAM" id="MobiDB-lite"/>
    </source>
</evidence>
<evidence type="ECO:0000313" key="4">
    <source>
        <dbReference type="RefSeq" id="XP_026745971.1"/>
    </source>
</evidence>
<keyword evidence="3" id="KW-1185">Reference proteome</keyword>
<dbReference type="Proteomes" id="UP000322000">
    <property type="component" value="Unplaced"/>
</dbReference>